<proteinExistence type="predicted"/>
<dbReference type="SUPFAM" id="SSF53448">
    <property type="entry name" value="Nucleotide-diphospho-sugar transferases"/>
    <property type="match status" value="1"/>
</dbReference>
<dbReference type="GO" id="GO:0005886">
    <property type="term" value="C:plasma membrane"/>
    <property type="evidence" value="ECO:0007669"/>
    <property type="project" value="UniProtKB-SubCell"/>
</dbReference>
<dbReference type="Gene3D" id="3.90.550.10">
    <property type="entry name" value="Spore Coat Polysaccharide Biosynthesis Protein SpsA, Chain A"/>
    <property type="match status" value="1"/>
</dbReference>
<dbReference type="InterPro" id="IPR001173">
    <property type="entry name" value="Glyco_trans_2-like"/>
</dbReference>
<evidence type="ECO:0000256" key="3">
    <source>
        <dbReference type="ARBA" id="ARBA00022676"/>
    </source>
</evidence>
<keyword evidence="4 7" id="KW-0808">Transferase</keyword>
<evidence type="ECO:0000259" key="6">
    <source>
        <dbReference type="Pfam" id="PF00535"/>
    </source>
</evidence>
<evidence type="ECO:0000256" key="5">
    <source>
        <dbReference type="ARBA" id="ARBA00023136"/>
    </source>
</evidence>
<dbReference type="EMBL" id="CP058690">
    <property type="protein sequence ID" value="QLH16102.1"/>
    <property type="molecule type" value="Genomic_DNA"/>
</dbReference>
<keyword evidence="3" id="KW-0328">Glycosyltransferase</keyword>
<evidence type="ECO:0000256" key="4">
    <source>
        <dbReference type="ARBA" id="ARBA00022679"/>
    </source>
</evidence>
<evidence type="ECO:0000256" key="2">
    <source>
        <dbReference type="ARBA" id="ARBA00022475"/>
    </source>
</evidence>
<feature type="domain" description="Glycosyltransferase 2-like" evidence="6">
    <location>
        <begin position="24"/>
        <end position="148"/>
    </location>
</feature>
<evidence type="ECO:0000256" key="1">
    <source>
        <dbReference type="ARBA" id="ARBA00004236"/>
    </source>
</evidence>
<dbReference type="PANTHER" id="PTHR43646:SF2">
    <property type="entry name" value="GLYCOSYLTRANSFERASE 2-LIKE DOMAIN-CONTAINING PROTEIN"/>
    <property type="match status" value="1"/>
</dbReference>
<organism evidence="7 8">
    <name type="scientific">Paracoccus pantotrophus</name>
    <name type="common">Thiosphaera pantotropha</name>
    <dbReference type="NCBI Taxonomy" id="82367"/>
    <lineage>
        <taxon>Bacteria</taxon>
        <taxon>Pseudomonadati</taxon>
        <taxon>Pseudomonadota</taxon>
        <taxon>Alphaproteobacteria</taxon>
        <taxon>Rhodobacterales</taxon>
        <taxon>Paracoccaceae</taxon>
        <taxon>Paracoccus</taxon>
    </lineage>
</organism>
<dbReference type="AlphaFoldDB" id="A0A7H9BY93"/>
<dbReference type="InterPro" id="IPR029044">
    <property type="entry name" value="Nucleotide-diphossugar_trans"/>
</dbReference>
<name>A0A7H9BY93_PARPN</name>
<comment type="subcellular location">
    <subcellularLocation>
        <location evidence="1">Cell membrane</location>
    </subcellularLocation>
</comment>
<evidence type="ECO:0000313" key="7">
    <source>
        <dbReference type="EMBL" id="QLH16102.1"/>
    </source>
</evidence>
<dbReference type="RefSeq" id="WP_179921948.1">
    <property type="nucleotide sequence ID" value="NZ_CP058690.1"/>
</dbReference>
<gene>
    <name evidence="7" type="ORF">HYQ43_18550</name>
</gene>
<dbReference type="PANTHER" id="PTHR43646">
    <property type="entry name" value="GLYCOSYLTRANSFERASE"/>
    <property type="match status" value="1"/>
</dbReference>
<dbReference type="GO" id="GO:0016757">
    <property type="term" value="F:glycosyltransferase activity"/>
    <property type="evidence" value="ECO:0007669"/>
    <property type="project" value="UniProtKB-KW"/>
</dbReference>
<keyword evidence="2" id="KW-1003">Cell membrane</keyword>
<dbReference type="Proteomes" id="UP000509322">
    <property type="component" value="Chromosome 2"/>
</dbReference>
<dbReference type="Pfam" id="PF00535">
    <property type="entry name" value="Glycos_transf_2"/>
    <property type="match status" value="1"/>
</dbReference>
<accession>A0A7H9BY93</accession>
<sequence>MSADTVPGSIERFGPQEGWRYAAVIPARNEAARIADCLSALAQSMSGARGRGAIVVVVNNTGDATRQLARQWWAARPHVSGLLLDCHIPARLACVGRARGLGLDLAAGMLAPDGVLMTSDADARVHPDWVAANLRELGRADLICGTVQPDAAELAGLPDAFMRHGAAEGRYMQALLKLIARLDPVPHEGTAHRNAAGASLAFRLPLYTDIGGMPCLPQHEDRVFAANAEARDWRIRYAQTPVVHASCRLTGRTGGGMAAALRARISDDDPPCDEFLEPAGSAILRYGLRGRLRQAWPDPERIARLLPGDGPFDADLPPWFGTFWRQVEAATPALSRRRLRQSDLAAEQKRLDHWFAADTLMEKQA</sequence>
<reference evidence="7 8" key="1">
    <citation type="submission" date="2020-07" db="EMBL/GenBank/DDBJ databases">
        <title>The complete genome of Paracoccus pantotrophus ACCC 10489.</title>
        <authorList>
            <person name="Si Y."/>
        </authorList>
    </citation>
    <scope>NUCLEOTIDE SEQUENCE [LARGE SCALE GENOMIC DNA]</scope>
    <source>
        <strain evidence="7 8">ACCC10489</strain>
    </source>
</reference>
<protein>
    <submittedName>
        <fullName evidence="7">Glycosyltransferase family 2 protein</fullName>
    </submittedName>
</protein>
<dbReference type="CDD" id="cd00761">
    <property type="entry name" value="Glyco_tranf_GTA_type"/>
    <property type="match status" value="1"/>
</dbReference>
<evidence type="ECO:0000313" key="8">
    <source>
        <dbReference type="Proteomes" id="UP000509322"/>
    </source>
</evidence>
<keyword evidence="5" id="KW-0472">Membrane</keyword>